<proteinExistence type="predicted"/>
<protein>
    <submittedName>
        <fullName evidence="2">Uncharacterized protein</fullName>
    </submittedName>
</protein>
<reference evidence="2" key="1">
    <citation type="journal article" date="2015" name="Nature">
        <title>Complex archaea that bridge the gap between prokaryotes and eukaryotes.</title>
        <authorList>
            <person name="Spang A."/>
            <person name="Saw J.H."/>
            <person name="Jorgensen S.L."/>
            <person name="Zaremba-Niedzwiedzka K."/>
            <person name="Martijn J."/>
            <person name="Lind A.E."/>
            <person name="van Eijk R."/>
            <person name="Schleper C."/>
            <person name="Guy L."/>
            <person name="Ettema T.J."/>
        </authorList>
    </citation>
    <scope>NUCLEOTIDE SEQUENCE</scope>
</reference>
<gene>
    <name evidence="2" type="ORF">LCGC14_0793480</name>
</gene>
<dbReference type="EMBL" id="LAZR01002103">
    <property type="protein sequence ID" value="KKN34449.1"/>
    <property type="molecule type" value="Genomic_DNA"/>
</dbReference>
<accession>A0A0F9PW45</accession>
<name>A0A0F9PW45_9ZZZZ</name>
<dbReference type="AlphaFoldDB" id="A0A0F9PW45"/>
<comment type="caution">
    <text evidence="2">The sequence shown here is derived from an EMBL/GenBank/DDBJ whole genome shotgun (WGS) entry which is preliminary data.</text>
</comment>
<evidence type="ECO:0000313" key="2">
    <source>
        <dbReference type="EMBL" id="KKN34449.1"/>
    </source>
</evidence>
<feature type="region of interest" description="Disordered" evidence="1">
    <location>
        <begin position="227"/>
        <end position="260"/>
    </location>
</feature>
<organism evidence="2">
    <name type="scientific">marine sediment metagenome</name>
    <dbReference type="NCBI Taxonomy" id="412755"/>
    <lineage>
        <taxon>unclassified sequences</taxon>
        <taxon>metagenomes</taxon>
        <taxon>ecological metagenomes</taxon>
    </lineage>
</organism>
<evidence type="ECO:0000256" key="1">
    <source>
        <dbReference type="SAM" id="MobiDB-lite"/>
    </source>
</evidence>
<sequence>MSLQAVVENLDGVDEAFHSLYTERDGKFEITGIEGMRTSADVDRVQEALRKERTVSSGYKTKLGGFGDRTPEAIEELDHQIEDLNTQLDGLKREGGPNEEDLNKLVETRSVARIRPIERNLLKVSKQLEEITGERNALASERTRGSVIAAVERAAQSKDVLVEKEVLASGDIADWAARAFEIVDGEIVSREGVPGVSQGLTPDQVFLDMKETGTRSYWFGATKGAGASGGKGGDMQSGENPFAINKETGRPNNMTKAGQLLKSDPVRAGRLFAAAGKKAEQFFPHLSKK</sequence>